<name>A0A2V2ZSM7_9BACI</name>
<dbReference type="InterPro" id="IPR036291">
    <property type="entry name" value="NAD(P)-bd_dom_sf"/>
</dbReference>
<evidence type="ECO:0000256" key="3">
    <source>
        <dbReference type="ARBA" id="ARBA00023002"/>
    </source>
</evidence>
<reference evidence="7 8" key="1">
    <citation type="submission" date="2018-05" db="EMBL/GenBank/DDBJ databases">
        <title>Freshwater and sediment microbial communities from various areas in North America, analyzing microbe dynamics in response to fracking.</title>
        <authorList>
            <person name="Lamendella R."/>
        </authorList>
    </citation>
    <scope>NUCLEOTIDE SEQUENCE [LARGE SCALE GENOMIC DNA]</scope>
    <source>
        <strain evidence="7 8">15_TX</strain>
    </source>
</reference>
<dbReference type="InterPro" id="IPR013332">
    <property type="entry name" value="KPR_N"/>
</dbReference>
<evidence type="ECO:0000256" key="4">
    <source>
        <dbReference type="RuleBase" id="RU362068"/>
    </source>
</evidence>
<accession>A0A2V2ZSM7</accession>
<dbReference type="OrthoDB" id="9800163at2"/>
<comment type="function">
    <text evidence="4">Catalyzes the NADPH-dependent reduction of ketopantoate into pantoic acid.</text>
</comment>
<dbReference type="FunFam" id="1.10.1040.10:FF:000017">
    <property type="entry name" value="2-dehydropantoate 2-reductase"/>
    <property type="match status" value="1"/>
</dbReference>
<dbReference type="PANTHER" id="PTHR21708">
    <property type="entry name" value="PROBABLE 2-DEHYDROPANTOATE 2-REDUCTASE"/>
    <property type="match status" value="1"/>
</dbReference>
<dbReference type="UniPathway" id="UPA00028">
    <property type="reaction ID" value="UER00004"/>
</dbReference>
<dbReference type="NCBIfam" id="TIGR00745">
    <property type="entry name" value="apbA_panE"/>
    <property type="match status" value="1"/>
</dbReference>
<dbReference type="GO" id="GO:0015940">
    <property type="term" value="P:pantothenate biosynthetic process"/>
    <property type="evidence" value="ECO:0007669"/>
    <property type="project" value="UniProtKB-UniPathway"/>
</dbReference>
<dbReference type="EMBL" id="QGTW01000009">
    <property type="protein sequence ID" value="PWW26974.1"/>
    <property type="molecule type" value="Genomic_DNA"/>
</dbReference>
<organism evidence="7 8">
    <name type="scientific">Cytobacillus oceanisediminis</name>
    <dbReference type="NCBI Taxonomy" id="665099"/>
    <lineage>
        <taxon>Bacteria</taxon>
        <taxon>Bacillati</taxon>
        <taxon>Bacillota</taxon>
        <taxon>Bacilli</taxon>
        <taxon>Bacillales</taxon>
        <taxon>Bacillaceae</taxon>
        <taxon>Cytobacillus</taxon>
    </lineage>
</organism>
<dbReference type="InterPro" id="IPR003710">
    <property type="entry name" value="ApbA"/>
</dbReference>
<dbReference type="Gene3D" id="1.10.1040.10">
    <property type="entry name" value="N-(1-d-carboxylethyl)-l-norvaline Dehydrogenase, domain 2"/>
    <property type="match status" value="1"/>
</dbReference>
<keyword evidence="3 4" id="KW-0560">Oxidoreductase</keyword>
<evidence type="ECO:0000256" key="2">
    <source>
        <dbReference type="ARBA" id="ARBA00022857"/>
    </source>
</evidence>
<protein>
    <recommendedName>
        <fullName evidence="4">2-dehydropantoate 2-reductase</fullName>
        <ecNumber evidence="4">1.1.1.169</ecNumber>
    </recommendedName>
    <alternativeName>
        <fullName evidence="4">Ketopantoate reductase</fullName>
    </alternativeName>
</protein>
<dbReference type="Gene3D" id="3.40.50.720">
    <property type="entry name" value="NAD(P)-binding Rossmann-like Domain"/>
    <property type="match status" value="1"/>
</dbReference>
<gene>
    <name evidence="7" type="ORF">DFO73_109140</name>
</gene>
<dbReference type="PANTHER" id="PTHR21708:SF26">
    <property type="entry name" value="2-DEHYDROPANTOATE 2-REDUCTASE"/>
    <property type="match status" value="1"/>
</dbReference>
<comment type="similarity">
    <text evidence="1 4">Belongs to the ketopantoate reductase family.</text>
</comment>
<dbReference type="SUPFAM" id="SSF48179">
    <property type="entry name" value="6-phosphogluconate dehydrogenase C-terminal domain-like"/>
    <property type="match status" value="1"/>
</dbReference>
<comment type="caution">
    <text evidence="7">The sequence shown here is derived from an EMBL/GenBank/DDBJ whole genome shotgun (WGS) entry which is preliminary data.</text>
</comment>
<dbReference type="RefSeq" id="WP_110065930.1">
    <property type="nucleotide sequence ID" value="NZ_QGTW01000009.1"/>
</dbReference>
<dbReference type="Pfam" id="PF08546">
    <property type="entry name" value="ApbA_C"/>
    <property type="match status" value="1"/>
</dbReference>
<evidence type="ECO:0000313" key="8">
    <source>
        <dbReference type="Proteomes" id="UP000247150"/>
    </source>
</evidence>
<dbReference type="InterPro" id="IPR013752">
    <property type="entry name" value="KPA_reductase"/>
</dbReference>
<sequence length="302" mass="33140">MKIGIMGTGAVGGFFGSLLKRSGHEVIFIARGKNLEKMQQEGLKVYKDNELIHVDGSFSNDVNDLKGSNLILFCVKSVDTLEAARQIAEACGPETHILTLQNGVSNEEILSSVFGPERVFSAATYVQAETKGPGVIQQAGFYQLVFGTLHASGEDDSRRYAELFTKSDIPAKVSDHILQAKWKKYIWNITFNPLSAVTGASVGDILDSPELKKLAKGICEEGIEVAGKLGLSFPPSYSEDLIIRSERAKSHKTSMLQDLLNGKKLETDALTGYLIRKAEEREVSVPYTETIHSLLKFLERKA</sequence>
<dbReference type="InterPro" id="IPR013328">
    <property type="entry name" value="6PGD_dom2"/>
</dbReference>
<keyword evidence="2 4" id="KW-0521">NADP</keyword>
<keyword evidence="4" id="KW-0566">Pantothenate biosynthesis</keyword>
<dbReference type="InterPro" id="IPR051402">
    <property type="entry name" value="KPR-Related"/>
</dbReference>
<evidence type="ECO:0000259" key="6">
    <source>
        <dbReference type="Pfam" id="PF08546"/>
    </source>
</evidence>
<evidence type="ECO:0000259" key="5">
    <source>
        <dbReference type="Pfam" id="PF02558"/>
    </source>
</evidence>
<dbReference type="AlphaFoldDB" id="A0A2V2ZSM7"/>
<dbReference type="SUPFAM" id="SSF51735">
    <property type="entry name" value="NAD(P)-binding Rossmann-fold domains"/>
    <property type="match status" value="1"/>
</dbReference>
<dbReference type="Proteomes" id="UP000247150">
    <property type="component" value="Unassembled WGS sequence"/>
</dbReference>
<proteinExistence type="inferred from homology"/>
<feature type="domain" description="Ketopantoate reductase N-terminal" evidence="5">
    <location>
        <begin position="3"/>
        <end position="149"/>
    </location>
</feature>
<dbReference type="GO" id="GO:0008677">
    <property type="term" value="F:2-dehydropantoate 2-reductase activity"/>
    <property type="evidence" value="ECO:0007669"/>
    <property type="project" value="UniProtKB-EC"/>
</dbReference>
<evidence type="ECO:0000313" key="7">
    <source>
        <dbReference type="EMBL" id="PWW26974.1"/>
    </source>
</evidence>
<comment type="catalytic activity">
    <reaction evidence="4">
        <text>(R)-pantoate + NADP(+) = 2-dehydropantoate + NADPH + H(+)</text>
        <dbReference type="Rhea" id="RHEA:16233"/>
        <dbReference type="ChEBI" id="CHEBI:11561"/>
        <dbReference type="ChEBI" id="CHEBI:15378"/>
        <dbReference type="ChEBI" id="CHEBI:15980"/>
        <dbReference type="ChEBI" id="CHEBI:57783"/>
        <dbReference type="ChEBI" id="CHEBI:58349"/>
        <dbReference type="EC" id="1.1.1.169"/>
    </reaction>
</comment>
<comment type="pathway">
    <text evidence="4">Cofactor biosynthesis; (R)-pantothenate biosynthesis; (R)-pantoate from 3-methyl-2-oxobutanoate: step 2/2.</text>
</comment>
<feature type="domain" description="Ketopantoate reductase C-terminal" evidence="6">
    <location>
        <begin position="177"/>
        <end position="299"/>
    </location>
</feature>
<dbReference type="InterPro" id="IPR008927">
    <property type="entry name" value="6-PGluconate_DH-like_C_sf"/>
</dbReference>
<dbReference type="GO" id="GO:0005737">
    <property type="term" value="C:cytoplasm"/>
    <property type="evidence" value="ECO:0007669"/>
    <property type="project" value="TreeGrafter"/>
</dbReference>
<evidence type="ECO:0000256" key="1">
    <source>
        <dbReference type="ARBA" id="ARBA00007870"/>
    </source>
</evidence>
<dbReference type="Pfam" id="PF02558">
    <property type="entry name" value="ApbA"/>
    <property type="match status" value="1"/>
</dbReference>
<dbReference type="EC" id="1.1.1.169" evidence="4"/>